<gene>
    <name evidence="2" type="ORF">GMRT_11014</name>
</gene>
<comment type="caution">
    <text evidence="2">The sequence shown here is derived from an EMBL/GenBank/DDBJ whole genome shotgun (WGS) entry which is preliminary data.</text>
</comment>
<reference evidence="2 3" key="1">
    <citation type="submission" date="2019-05" db="EMBL/GenBank/DDBJ databases">
        <title>The compact genome of Giardia muris reveals important steps in the evolution of intestinal protozoan parasites.</title>
        <authorList>
            <person name="Xu F."/>
            <person name="Jimenez-Gonzalez A."/>
            <person name="Einarsson E."/>
            <person name="Astvaldsson A."/>
            <person name="Peirasmaki D."/>
            <person name="Eckmann L."/>
            <person name="Andersson J.O."/>
            <person name="Svard S.G."/>
            <person name="Jerlstrom-Hultqvist J."/>
        </authorList>
    </citation>
    <scope>NUCLEOTIDE SEQUENCE [LARGE SCALE GENOMIC DNA]</scope>
    <source>
        <strain evidence="2 3">Roberts-Thomson</strain>
    </source>
</reference>
<sequence>MPLPPGEIPYADIDALLNKYMADYGLSLTTEPLDASGACQTSLLAQVNQTSQTSQNFDFPQNSKNRRACQTPFASGLQRDPPPPLLDESLFRSTAMTKGTAAATAKSANADDDLRLESIEEPVEFDADADADAGATRTTTGDASGVLARYTRSVAALRRHVRRHEREATGTAAMTTTTARRRKAARLSSPILGELFPDEDADEADAHVHARLTHLEARTLQNRVHALESLLEQSKRTISSLERENQRLRKLLRQRDGSTRKVLTLEREVLALQTRLRRSESLRSRQAAVLRRVVDE</sequence>
<dbReference type="Proteomes" id="UP000315496">
    <property type="component" value="Chromosome 1"/>
</dbReference>
<dbReference type="EMBL" id="VDLU01000001">
    <property type="protein sequence ID" value="TNJ29299.1"/>
    <property type="molecule type" value="Genomic_DNA"/>
</dbReference>
<dbReference type="AlphaFoldDB" id="A0A4Z1T9V8"/>
<protein>
    <submittedName>
        <fullName evidence="2">Uncharacterized protein</fullName>
    </submittedName>
</protein>
<keyword evidence="1" id="KW-0175">Coiled coil</keyword>
<evidence type="ECO:0000313" key="2">
    <source>
        <dbReference type="EMBL" id="TNJ29299.1"/>
    </source>
</evidence>
<name>A0A4Z1T9V8_GIAMU</name>
<keyword evidence="3" id="KW-1185">Reference proteome</keyword>
<feature type="coiled-coil region" evidence="1">
    <location>
        <begin position="217"/>
        <end position="268"/>
    </location>
</feature>
<evidence type="ECO:0000313" key="3">
    <source>
        <dbReference type="Proteomes" id="UP000315496"/>
    </source>
</evidence>
<proteinExistence type="predicted"/>
<dbReference type="VEuPathDB" id="GiardiaDB:GMRT_11014"/>
<evidence type="ECO:0000256" key="1">
    <source>
        <dbReference type="SAM" id="Coils"/>
    </source>
</evidence>
<accession>A0A4Z1T9V8</accession>
<organism evidence="2 3">
    <name type="scientific">Giardia muris</name>
    <dbReference type="NCBI Taxonomy" id="5742"/>
    <lineage>
        <taxon>Eukaryota</taxon>
        <taxon>Metamonada</taxon>
        <taxon>Diplomonadida</taxon>
        <taxon>Hexamitidae</taxon>
        <taxon>Giardiinae</taxon>
        <taxon>Giardia</taxon>
    </lineage>
</organism>